<accession>A0AAD5C1G1</accession>
<evidence type="ECO:0000313" key="2">
    <source>
        <dbReference type="Proteomes" id="UP001206925"/>
    </source>
</evidence>
<keyword evidence="2" id="KW-1185">Reference proteome</keyword>
<organism evidence="1 2">
    <name type="scientific">Ambrosia artemisiifolia</name>
    <name type="common">Common ragweed</name>
    <dbReference type="NCBI Taxonomy" id="4212"/>
    <lineage>
        <taxon>Eukaryota</taxon>
        <taxon>Viridiplantae</taxon>
        <taxon>Streptophyta</taxon>
        <taxon>Embryophyta</taxon>
        <taxon>Tracheophyta</taxon>
        <taxon>Spermatophyta</taxon>
        <taxon>Magnoliopsida</taxon>
        <taxon>eudicotyledons</taxon>
        <taxon>Gunneridae</taxon>
        <taxon>Pentapetalae</taxon>
        <taxon>asterids</taxon>
        <taxon>campanulids</taxon>
        <taxon>Asterales</taxon>
        <taxon>Asteraceae</taxon>
        <taxon>Asteroideae</taxon>
        <taxon>Heliantheae alliance</taxon>
        <taxon>Heliantheae</taxon>
        <taxon>Ambrosia</taxon>
    </lineage>
</organism>
<evidence type="ECO:0000313" key="1">
    <source>
        <dbReference type="EMBL" id="KAI7733265.1"/>
    </source>
</evidence>
<dbReference type="EMBL" id="JAMZMK010010049">
    <property type="protein sequence ID" value="KAI7733265.1"/>
    <property type="molecule type" value="Genomic_DNA"/>
</dbReference>
<proteinExistence type="predicted"/>
<dbReference type="AlphaFoldDB" id="A0AAD5C1G1"/>
<comment type="caution">
    <text evidence="1">The sequence shown here is derived from an EMBL/GenBank/DDBJ whole genome shotgun (WGS) entry which is preliminary data.</text>
</comment>
<gene>
    <name evidence="1" type="ORF">M8C21_007240</name>
</gene>
<reference evidence="1" key="1">
    <citation type="submission" date="2022-06" db="EMBL/GenBank/DDBJ databases">
        <title>Uncovering the hologenomic basis of an extraordinary plant invasion.</title>
        <authorList>
            <person name="Bieker V.C."/>
            <person name="Martin M.D."/>
            <person name="Gilbert T."/>
            <person name="Hodgins K."/>
            <person name="Battlay P."/>
            <person name="Petersen B."/>
            <person name="Wilson J."/>
        </authorList>
    </citation>
    <scope>NUCLEOTIDE SEQUENCE</scope>
    <source>
        <strain evidence="1">AA19_3_7</strain>
        <tissue evidence="1">Leaf</tissue>
    </source>
</reference>
<sequence>MVKKGEQFCRSAICKISQARVGTFDEYVLGWVMSTTFARRTVSKKGDIGQLFIAFDGVVVEPINLTVPVTQAIATTFTSWLVDKETTDSSKTSQNIYGRFLHKSYSFSWNCWCRF</sequence>
<dbReference type="Proteomes" id="UP001206925">
    <property type="component" value="Unassembled WGS sequence"/>
</dbReference>
<protein>
    <submittedName>
        <fullName evidence="1">Uncharacterized protein</fullName>
    </submittedName>
</protein>
<name>A0AAD5C1G1_AMBAR</name>